<dbReference type="EMBL" id="CAJOBI010160205">
    <property type="protein sequence ID" value="CAF4847983.1"/>
    <property type="molecule type" value="Genomic_DNA"/>
</dbReference>
<accession>A0A8S3GQZ8</accession>
<reference evidence="2" key="1">
    <citation type="submission" date="2021-02" db="EMBL/GenBank/DDBJ databases">
        <authorList>
            <person name="Nowell W R."/>
        </authorList>
    </citation>
    <scope>NUCLEOTIDE SEQUENCE</scope>
</reference>
<dbReference type="EMBL" id="CAJOBJ010364221">
    <property type="protein sequence ID" value="CAF5220037.1"/>
    <property type="molecule type" value="Genomic_DNA"/>
</dbReference>
<gene>
    <name evidence="2" type="ORF">BYL167_LOCUS75720</name>
    <name evidence="3" type="ORF">GIL414_LOCUS83805</name>
    <name evidence="1" type="ORF">SMN809_LOCUS49261</name>
</gene>
<organism evidence="2 4">
    <name type="scientific">Rotaria magnacalcarata</name>
    <dbReference type="NCBI Taxonomy" id="392030"/>
    <lineage>
        <taxon>Eukaryota</taxon>
        <taxon>Metazoa</taxon>
        <taxon>Spiralia</taxon>
        <taxon>Gnathifera</taxon>
        <taxon>Rotifera</taxon>
        <taxon>Eurotatoria</taxon>
        <taxon>Bdelloidea</taxon>
        <taxon>Philodinida</taxon>
        <taxon>Philodinidae</taxon>
        <taxon>Rotaria</taxon>
    </lineage>
</organism>
<proteinExistence type="predicted"/>
<evidence type="ECO:0000313" key="4">
    <source>
        <dbReference type="Proteomes" id="UP000681967"/>
    </source>
</evidence>
<comment type="caution">
    <text evidence="2">The sequence shown here is derived from an EMBL/GenBank/DDBJ whole genome shotgun (WGS) entry which is preliminary data.</text>
</comment>
<dbReference type="Proteomes" id="UP000681967">
    <property type="component" value="Unassembled WGS sequence"/>
</dbReference>
<evidence type="ECO:0000313" key="1">
    <source>
        <dbReference type="EMBL" id="CAF4847983.1"/>
    </source>
</evidence>
<name>A0A8S3GQZ8_9BILA</name>
<protein>
    <submittedName>
        <fullName evidence="2">Uncharacterized protein</fullName>
    </submittedName>
</protein>
<evidence type="ECO:0000313" key="3">
    <source>
        <dbReference type="EMBL" id="CAF5220037.1"/>
    </source>
</evidence>
<dbReference type="Proteomes" id="UP000681720">
    <property type="component" value="Unassembled WGS sequence"/>
</dbReference>
<sequence length="90" mass="10065">KTVAQNTATPTINIVETCNQLKVALAHVLDQQGEVKLVQVPIDRLVDNVHRLPNMDMAADVLRFIFYPFGTRALEHGSQLEIHINVHIAI</sequence>
<feature type="non-terminal residue" evidence="2">
    <location>
        <position position="1"/>
    </location>
</feature>
<dbReference type="AlphaFoldDB" id="A0A8S3GQZ8"/>
<evidence type="ECO:0000313" key="2">
    <source>
        <dbReference type="EMBL" id="CAF5165189.1"/>
    </source>
</evidence>
<dbReference type="Proteomes" id="UP000676336">
    <property type="component" value="Unassembled WGS sequence"/>
</dbReference>
<dbReference type="EMBL" id="CAJOBH010271595">
    <property type="protein sequence ID" value="CAF5165189.1"/>
    <property type="molecule type" value="Genomic_DNA"/>
</dbReference>